<comment type="caution">
    <text evidence="1">The sequence shown here is derived from an EMBL/GenBank/DDBJ whole genome shotgun (WGS) entry which is preliminary data.</text>
</comment>
<proteinExistence type="predicted"/>
<name>A0A5C5ZDJ4_9BACT</name>
<dbReference type="AlphaFoldDB" id="A0A5C5ZDJ4"/>
<organism evidence="1 2">
    <name type="scientific">Novipirellula herctigrandis</name>
    <dbReference type="NCBI Taxonomy" id="2527986"/>
    <lineage>
        <taxon>Bacteria</taxon>
        <taxon>Pseudomonadati</taxon>
        <taxon>Planctomycetota</taxon>
        <taxon>Planctomycetia</taxon>
        <taxon>Pirellulales</taxon>
        <taxon>Pirellulaceae</taxon>
        <taxon>Novipirellula</taxon>
    </lineage>
</organism>
<dbReference type="Proteomes" id="UP000315010">
    <property type="component" value="Unassembled WGS sequence"/>
</dbReference>
<gene>
    <name evidence="1" type="ORF">CA13_60830</name>
</gene>
<protein>
    <submittedName>
        <fullName evidence="1">Uncharacterized protein</fullName>
    </submittedName>
</protein>
<evidence type="ECO:0000313" key="2">
    <source>
        <dbReference type="Proteomes" id="UP000315010"/>
    </source>
</evidence>
<sequence length="158" mass="18447">MSAETHMKAATISQLKKKLVKLDHDDLLDVCVRMAKFKVESKELLTYLLIKADDEIGYANDLCSEIDLHLNAPGRIHKKTLRKVVRWIDKSLRFSGNKETELQVRIHFCRRIKDKRISFGNCRVSQNMYATQRKKIDKAIDKVHPDLQFDYKQQMSGL</sequence>
<keyword evidence="2" id="KW-1185">Reference proteome</keyword>
<reference evidence="1 2" key="1">
    <citation type="submission" date="2019-02" db="EMBL/GenBank/DDBJ databases">
        <title>Deep-cultivation of Planctomycetes and their phenomic and genomic characterization uncovers novel biology.</title>
        <authorList>
            <person name="Wiegand S."/>
            <person name="Jogler M."/>
            <person name="Boedeker C."/>
            <person name="Pinto D."/>
            <person name="Vollmers J."/>
            <person name="Rivas-Marin E."/>
            <person name="Kohn T."/>
            <person name="Peeters S.H."/>
            <person name="Heuer A."/>
            <person name="Rast P."/>
            <person name="Oberbeckmann S."/>
            <person name="Bunk B."/>
            <person name="Jeske O."/>
            <person name="Meyerdierks A."/>
            <person name="Storesund J.E."/>
            <person name="Kallscheuer N."/>
            <person name="Luecker S."/>
            <person name="Lage O.M."/>
            <person name="Pohl T."/>
            <person name="Merkel B.J."/>
            <person name="Hornburger P."/>
            <person name="Mueller R.-W."/>
            <person name="Bruemmer F."/>
            <person name="Labrenz M."/>
            <person name="Spormann A.M."/>
            <person name="Op Den Camp H."/>
            <person name="Overmann J."/>
            <person name="Amann R."/>
            <person name="Jetten M.S.M."/>
            <person name="Mascher T."/>
            <person name="Medema M.H."/>
            <person name="Devos D.P."/>
            <person name="Kaster A.-K."/>
            <person name="Ovreas L."/>
            <person name="Rohde M."/>
            <person name="Galperin M.Y."/>
            <person name="Jogler C."/>
        </authorList>
    </citation>
    <scope>NUCLEOTIDE SEQUENCE [LARGE SCALE GENOMIC DNA]</scope>
    <source>
        <strain evidence="1 2">CA13</strain>
    </source>
</reference>
<accession>A0A5C5ZDJ4</accession>
<evidence type="ECO:0000313" key="1">
    <source>
        <dbReference type="EMBL" id="TWT84603.1"/>
    </source>
</evidence>
<dbReference type="EMBL" id="SJPJ01000001">
    <property type="protein sequence ID" value="TWT84603.1"/>
    <property type="molecule type" value="Genomic_DNA"/>
</dbReference>